<evidence type="ECO:0000313" key="2">
    <source>
        <dbReference type="Proteomes" id="UP000799755"/>
    </source>
</evidence>
<evidence type="ECO:0000313" key="1">
    <source>
        <dbReference type="EMBL" id="KAF2471110.1"/>
    </source>
</evidence>
<dbReference type="Proteomes" id="UP000799755">
    <property type="component" value="Unassembled WGS sequence"/>
</dbReference>
<organism evidence="1 2">
    <name type="scientific">Lindgomyces ingoldianus</name>
    <dbReference type="NCBI Taxonomy" id="673940"/>
    <lineage>
        <taxon>Eukaryota</taxon>
        <taxon>Fungi</taxon>
        <taxon>Dikarya</taxon>
        <taxon>Ascomycota</taxon>
        <taxon>Pezizomycotina</taxon>
        <taxon>Dothideomycetes</taxon>
        <taxon>Pleosporomycetidae</taxon>
        <taxon>Pleosporales</taxon>
        <taxon>Lindgomycetaceae</taxon>
        <taxon>Lindgomyces</taxon>
    </lineage>
</organism>
<comment type="caution">
    <text evidence="1">The sequence shown here is derived from an EMBL/GenBank/DDBJ whole genome shotgun (WGS) entry which is preliminary data.</text>
</comment>
<keyword evidence="2" id="KW-1185">Reference proteome</keyword>
<accession>A0ACB6QYF2</accession>
<protein>
    <submittedName>
        <fullName evidence="1">Uncharacterized protein</fullName>
    </submittedName>
</protein>
<proteinExistence type="predicted"/>
<sequence length="207" mass="22290">MARPGGVAEQRRVGQAKWRRDKRRPTWPLISSCHVDQTGTASLVIGRGFSRFLPATEWEVGRAIFAFAFATAPSLTPQAARRDICLDGPRTAVAQAVRGLRPSTPGRPGRKQVRMVDLDFSHTSPKRPSRADACEGGWLSLLVAVLQASINGSLNPLPSPRGSSPKFECETTSPQTPARVLTTILDPFRGARSAVPSRVGRGTVVVA</sequence>
<name>A0ACB6QYF2_9PLEO</name>
<reference evidence="1" key="1">
    <citation type="journal article" date="2020" name="Stud. Mycol.">
        <title>101 Dothideomycetes genomes: a test case for predicting lifestyles and emergence of pathogens.</title>
        <authorList>
            <person name="Haridas S."/>
            <person name="Albert R."/>
            <person name="Binder M."/>
            <person name="Bloem J."/>
            <person name="Labutti K."/>
            <person name="Salamov A."/>
            <person name="Andreopoulos B."/>
            <person name="Baker S."/>
            <person name="Barry K."/>
            <person name="Bills G."/>
            <person name="Bluhm B."/>
            <person name="Cannon C."/>
            <person name="Castanera R."/>
            <person name="Culley D."/>
            <person name="Daum C."/>
            <person name="Ezra D."/>
            <person name="Gonzalez J."/>
            <person name="Henrissat B."/>
            <person name="Kuo A."/>
            <person name="Liang C."/>
            <person name="Lipzen A."/>
            <person name="Lutzoni F."/>
            <person name="Magnuson J."/>
            <person name="Mondo S."/>
            <person name="Nolan M."/>
            <person name="Ohm R."/>
            <person name="Pangilinan J."/>
            <person name="Park H.-J."/>
            <person name="Ramirez L."/>
            <person name="Alfaro M."/>
            <person name="Sun H."/>
            <person name="Tritt A."/>
            <person name="Yoshinaga Y."/>
            <person name="Zwiers L.-H."/>
            <person name="Turgeon B."/>
            <person name="Goodwin S."/>
            <person name="Spatafora J."/>
            <person name="Crous P."/>
            <person name="Grigoriev I."/>
        </authorList>
    </citation>
    <scope>NUCLEOTIDE SEQUENCE</scope>
    <source>
        <strain evidence="1">ATCC 200398</strain>
    </source>
</reference>
<gene>
    <name evidence="1" type="ORF">BDR25DRAFT_368899</name>
</gene>
<dbReference type="EMBL" id="MU003506">
    <property type="protein sequence ID" value="KAF2471110.1"/>
    <property type="molecule type" value="Genomic_DNA"/>
</dbReference>